<accession>A0ABQ3J236</accession>
<evidence type="ECO:0000259" key="3">
    <source>
        <dbReference type="Pfam" id="PF00892"/>
    </source>
</evidence>
<dbReference type="Gene3D" id="1.10.3730.20">
    <property type="match status" value="1"/>
</dbReference>
<dbReference type="PANTHER" id="PTHR22911">
    <property type="entry name" value="ACYL-MALONYL CONDENSING ENZYME-RELATED"/>
    <property type="match status" value="1"/>
</dbReference>
<dbReference type="InterPro" id="IPR037185">
    <property type="entry name" value="EmrE-like"/>
</dbReference>
<dbReference type="Pfam" id="PF00892">
    <property type="entry name" value="EamA"/>
    <property type="match status" value="2"/>
</dbReference>
<feature type="transmembrane region" description="Helical" evidence="2">
    <location>
        <begin position="127"/>
        <end position="145"/>
    </location>
</feature>
<keyword evidence="2" id="KW-0812">Transmembrane</keyword>
<protein>
    <submittedName>
        <fullName evidence="4">Membrane protein</fullName>
    </submittedName>
</protein>
<feature type="transmembrane region" description="Helical" evidence="2">
    <location>
        <begin position="264"/>
        <end position="282"/>
    </location>
</feature>
<keyword evidence="2" id="KW-1133">Transmembrane helix</keyword>
<proteinExistence type="predicted"/>
<sequence length="318" mass="34451">MSDVSQSPVRGLGFAFAAFAIFATHDAIIKALGVNFSVFQIIFFAMLFAFVPMSVLMLADRQVDNFRPHHPWLILLRSATSVIAMSTAFYAFTVLPLAEVYALLFATPLLITAMSAILLGEPVRAQRWAAVIVGLIGVLIVLRPGVTAISFGHVCGLIAAFGSSLGSVIMRKIGGEERTAVMILYPMLSSILFMAVMLPFVYQPMAVTELGLVASVGVLSVLAQVMIIAAYRIAPAAVVAPSQYSQILWATLFGVLFFGELPDTWVGVGASVIIASGIFIVWRESRPSVSIRRPLLRDPNPRYDTGPSPQPKHRRDPE</sequence>
<evidence type="ECO:0000313" key="5">
    <source>
        <dbReference type="Proteomes" id="UP000609802"/>
    </source>
</evidence>
<comment type="caution">
    <text evidence="4">The sequence shown here is derived from an EMBL/GenBank/DDBJ whole genome shotgun (WGS) entry which is preliminary data.</text>
</comment>
<feature type="transmembrane region" description="Helical" evidence="2">
    <location>
        <begin position="151"/>
        <end position="170"/>
    </location>
</feature>
<feature type="transmembrane region" description="Helical" evidence="2">
    <location>
        <begin position="38"/>
        <end position="59"/>
    </location>
</feature>
<keyword evidence="5" id="KW-1185">Reference proteome</keyword>
<evidence type="ECO:0000256" key="2">
    <source>
        <dbReference type="SAM" id="Phobius"/>
    </source>
</evidence>
<dbReference type="Proteomes" id="UP000609802">
    <property type="component" value="Unassembled WGS sequence"/>
</dbReference>
<feature type="transmembrane region" description="Helical" evidence="2">
    <location>
        <begin position="238"/>
        <end position="258"/>
    </location>
</feature>
<evidence type="ECO:0000313" key="4">
    <source>
        <dbReference type="EMBL" id="GHF01650.1"/>
    </source>
</evidence>
<feature type="transmembrane region" description="Helical" evidence="2">
    <location>
        <begin position="182"/>
        <end position="200"/>
    </location>
</feature>
<dbReference type="SUPFAM" id="SSF103481">
    <property type="entry name" value="Multidrug resistance efflux transporter EmrE"/>
    <property type="match status" value="2"/>
</dbReference>
<feature type="domain" description="EamA" evidence="3">
    <location>
        <begin position="10"/>
        <end position="142"/>
    </location>
</feature>
<keyword evidence="2" id="KW-0472">Membrane</keyword>
<name>A0ABQ3J236_9RHOB</name>
<feature type="domain" description="EamA" evidence="3">
    <location>
        <begin position="151"/>
        <end position="281"/>
    </location>
</feature>
<feature type="transmembrane region" description="Helical" evidence="2">
    <location>
        <begin position="71"/>
        <end position="94"/>
    </location>
</feature>
<organism evidence="4 5">
    <name type="scientific">Aliiroseovarius zhejiangensis</name>
    <dbReference type="NCBI Taxonomy" id="1632025"/>
    <lineage>
        <taxon>Bacteria</taxon>
        <taxon>Pseudomonadati</taxon>
        <taxon>Pseudomonadota</taxon>
        <taxon>Alphaproteobacteria</taxon>
        <taxon>Rhodobacterales</taxon>
        <taxon>Paracoccaceae</taxon>
        <taxon>Aliiroseovarius</taxon>
    </lineage>
</organism>
<reference evidence="5" key="1">
    <citation type="journal article" date="2019" name="Int. J. Syst. Evol. Microbiol.">
        <title>The Global Catalogue of Microorganisms (GCM) 10K type strain sequencing project: providing services to taxonomists for standard genome sequencing and annotation.</title>
        <authorList>
            <consortium name="The Broad Institute Genomics Platform"/>
            <consortium name="The Broad Institute Genome Sequencing Center for Infectious Disease"/>
            <person name="Wu L."/>
            <person name="Ma J."/>
        </authorList>
    </citation>
    <scope>NUCLEOTIDE SEQUENCE [LARGE SCALE GENOMIC DNA]</scope>
    <source>
        <strain evidence="5">KCTC 42443</strain>
    </source>
</reference>
<dbReference type="RefSeq" id="WP_191286710.1">
    <property type="nucleotide sequence ID" value="NZ_BNCH01000005.1"/>
</dbReference>
<feature type="transmembrane region" description="Helical" evidence="2">
    <location>
        <begin position="12"/>
        <end position="32"/>
    </location>
</feature>
<feature type="transmembrane region" description="Helical" evidence="2">
    <location>
        <begin position="212"/>
        <end position="231"/>
    </location>
</feature>
<evidence type="ECO:0000256" key="1">
    <source>
        <dbReference type="SAM" id="MobiDB-lite"/>
    </source>
</evidence>
<dbReference type="InterPro" id="IPR000620">
    <property type="entry name" value="EamA_dom"/>
</dbReference>
<feature type="transmembrane region" description="Helical" evidence="2">
    <location>
        <begin position="100"/>
        <end position="120"/>
    </location>
</feature>
<dbReference type="PANTHER" id="PTHR22911:SF135">
    <property type="entry name" value="BLR4310 PROTEIN"/>
    <property type="match status" value="1"/>
</dbReference>
<dbReference type="EMBL" id="BNCH01000005">
    <property type="protein sequence ID" value="GHF01650.1"/>
    <property type="molecule type" value="Genomic_DNA"/>
</dbReference>
<feature type="region of interest" description="Disordered" evidence="1">
    <location>
        <begin position="293"/>
        <end position="318"/>
    </location>
</feature>
<gene>
    <name evidence="4" type="ORF">GCM10016455_23280</name>
</gene>